<keyword evidence="2" id="KW-0732">Signal</keyword>
<comment type="caution">
    <text evidence="3">The sequence shown here is derived from an EMBL/GenBank/DDBJ whole genome shotgun (WGS) entry which is preliminary data.</text>
</comment>
<feature type="region of interest" description="Disordered" evidence="1">
    <location>
        <begin position="105"/>
        <end position="223"/>
    </location>
</feature>
<keyword evidence="4" id="KW-1185">Reference proteome</keyword>
<dbReference type="Proteomes" id="UP000639338">
    <property type="component" value="Unassembled WGS sequence"/>
</dbReference>
<evidence type="ECO:0000313" key="3">
    <source>
        <dbReference type="EMBL" id="KAF7997290.1"/>
    </source>
</evidence>
<evidence type="ECO:0000313" key="4">
    <source>
        <dbReference type="Proteomes" id="UP000639338"/>
    </source>
</evidence>
<feature type="compositionally biased region" description="Basic and acidic residues" evidence="1">
    <location>
        <begin position="178"/>
        <end position="199"/>
    </location>
</feature>
<feature type="compositionally biased region" description="Basic and acidic residues" evidence="1">
    <location>
        <begin position="105"/>
        <end position="157"/>
    </location>
</feature>
<feature type="compositionally biased region" description="Basic and acidic residues" evidence="1">
    <location>
        <begin position="207"/>
        <end position="223"/>
    </location>
</feature>
<reference evidence="3 4" key="1">
    <citation type="submission" date="2020-08" db="EMBL/GenBank/DDBJ databases">
        <title>Aphidius gifuensis genome sequencing and assembly.</title>
        <authorList>
            <person name="Du Z."/>
        </authorList>
    </citation>
    <scope>NUCLEOTIDE SEQUENCE [LARGE SCALE GENOMIC DNA]</scope>
    <source>
        <strain evidence="3">YNYX2018</strain>
        <tissue evidence="3">Adults</tissue>
    </source>
</reference>
<dbReference type="EMBL" id="JACMRX010000001">
    <property type="protein sequence ID" value="KAF7997290.1"/>
    <property type="molecule type" value="Genomic_DNA"/>
</dbReference>
<protein>
    <recommendedName>
        <fullName evidence="5">Venom protein</fullName>
    </recommendedName>
</protein>
<organism evidence="3 4">
    <name type="scientific">Aphidius gifuensis</name>
    <name type="common">Parasitoid wasp</name>
    <dbReference type="NCBI Taxonomy" id="684658"/>
    <lineage>
        <taxon>Eukaryota</taxon>
        <taxon>Metazoa</taxon>
        <taxon>Ecdysozoa</taxon>
        <taxon>Arthropoda</taxon>
        <taxon>Hexapoda</taxon>
        <taxon>Insecta</taxon>
        <taxon>Pterygota</taxon>
        <taxon>Neoptera</taxon>
        <taxon>Endopterygota</taxon>
        <taxon>Hymenoptera</taxon>
        <taxon>Apocrita</taxon>
        <taxon>Ichneumonoidea</taxon>
        <taxon>Braconidae</taxon>
        <taxon>Aphidiinae</taxon>
        <taxon>Aphidius</taxon>
    </lineage>
</organism>
<evidence type="ECO:0000256" key="1">
    <source>
        <dbReference type="SAM" id="MobiDB-lite"/>
    </source>
</evidence>
<proteinExistence type="predicted"/>
<feature type="chain" id="PRO_5032578228" description="Venom protein" evidence="2">
    <location>
        <begin position="21"/>
        <end position="623"/>
    </location>
</feature>
<sequence length="623" mass="71234">MNKKIFIFILFIQLSGLVQSQPLDKICEREPCEEKNDSTSGNVTNVISHANNVISRFSSLFKAVRSIGNSIYYIADVAVDIAEESTVDLFSAIKKDLSEMQTNRMSEETHDLITHKEIAKPDKEEEDGDKKKITTDKTSKSGGKVGDKKNMKTDEPSKIGGGVKDDEDTPADQPYNELENKQTNEQDKTLGENNDKLDIRTGQPTVEEDKDKAHIKEDQQNKTERLSMDDGLKVERSGNDSVIIKWSTVSGAGWKLKIDRLSKTQEIKELALGTTFYNIKNVDEGDVIHIALFDGKLWHDASPYEHRESESSISSKSAFFDGSWHKSFKYEHRESESSTLSRSAATESSKDNSFKVERSTDNSFIVEWTRRSEADWKILIDSVRPYRQRKTIRIPLGTTFYKIKYVNEGDIIDVTFFDGSWHEGFRYQHQDSESSISSRSAATESAKDNSFKVERSTDNSFIVEWTRRSEADWKILIDGVRPYRQRKEISIPYGSTFYRMENVNEGDIIDVTFFDGSWHEGFRYHHQDSEGSISSRLGAAGTAKDNSFKVERSTDNSLIVKWTRGSAANWKLLIDGVRPWKQREEISIPFGTTFYKIENVNEDDIVDVTFFDGSWHETFRHEP</sequence>
<evidence type="ECO:0000256" key="2">
    <source>
        <dbReference type="SAM" id="SignalP"/>
    </source>
</evidence>
<dbReference type="AlphaFoldDB" id="A0A834Y0X9"/>
<gene>
    <name evidence="3" type="ORF">HCN44_005567</name>
</gene>
<feature type="signal peptide" evidence="2">
    <location>
        <begin position="1"/>
        <end position="20"/>
    </location>
</feature>
<accession>A0A834Y0X9</accession>
<name>A0A834Y0X9_APHGI</name>
<evidence type="ECO:0008006" key="5">
    <source>
        <dbReference type="Google" id="ProtNLM"/>
    </source>
</evidence>